<feature type="transmembrane region" description="Helical" evidence="9">
    <location>
        <begin position="237"/>
        <end position="263"/>
    </location>
</feature>
<dbReference type="Pfam" id="PF00005">
    <property type="entry name" value="ABC_tran"/>
    <property type="match status" value="1"/>
</dbReference>
<evidence type="ECO:0000313" key="13">
    <source>
        <dbReference type="Proteomes" id="UP000095003"/>
    </source>
</evidence>
<dbReference type="PANTHER" id="PTHR43394:SF1">
    <property type="entry name" value="ATP-BINDING CASSETTE SUB-FAMILY B MEMBER 10, MITOCHONDRIAL"/>
    <property type="match status" value="1"/>
</dbReference>
<accession>A0A1E3AVZ6</accession>
<dbReference type="PROSITE" id="PS50929">
    <property type="entry name" value="ABC_TM1F"/>
    <property type="match status" value="1"/>
</dbReference>
<evidence type="ECO:0000256" key="7">
    <source>
        <dbReference type="ARBA" id="ARBA00022989"/>
    </source>
</evidence>
<reference evidence="12 13" key="1">
    <citation type="submission" date="2016-07" db="EMBL/GenBank/DDBJ databases">
        <title>Characterization of isolates of Eisenbergiella tayi derived from blood cultures, using whole genome sequencing.</title>
        <authorList>
            <person name="Burdz T."/>
            <person name="Wiebe D."/>
            <person name="Huynh C."/>
            <person name="Bernard K."/>
        </authorList>
    </citation>
    <scope>NUCLEOTIDE SEQUENCE [LARGE SCALE GENOMIC DNA]</scope>
    <source>
        <strain evidence="12 13">NML 120489</strain>
    </source>
</reference>
<keyword evidence="7 9" id="KW-1133">Transmembrane helix</keyword>
<dbReference type="GO" id="GO:0015421">
    <property type="term" value="F:ABC-type oligopeptide transporter activity"/>
    <property type="evidence" value="ECO:0007669"/>
    <property type="project" value="TreeGrafter"/>
</dbReference>
<evidence type="ECO:0000259" key="11">
    <source>
        <dbReference type="PROSITE" id="PS50929"/>
    </source>
</evidence>
<keyword evidence="5" id="KW-0547">Nucleotide-binding</keyword>
<dbReference type="InterPro" id="IPR036640">
    <property type="entry name" value="ABC1_TM_sf"/>
</dbReference>
<dbReference type="GO" id="GO:0016887">
    <property type="term" value="F:ATP hydrolysis activity"/>
    <property type="evidence" value="ECO:0007669"/>
    <property type="project" value="InterPro"/>
</dbReference>
<dbReference type="FunFam" id="1.20.1560.10:FF:000011">
    <property type="entry name" value="Multidrug ABC transporter ATP-binding protein"/>
    <property type="match status" value="1"/>
</dbReference>
<dbReference type="SUPFAM" id="SSF52540">
    <property type="entry name" value="P-loop containing nucleoside triphosphate hydrolases"/>
    <property type="match status" value="1"/>
</dbReference>
<evidence type="ECO:0000259" key="10">
    <source>
        <dbReference type="PROSITE" id="PS50893"/>
    </source>
</evidence>
<dbReference type="SUPFAM" id="SSF90123">
    <property type="entry name" value="ABC transporter transmembrane region"/>
    <property type="match status" value="1"/>
</dbReference>
<dbReference type="PANTHER" id="PTHR43394">
    <property type="entry name" value="ATP-DEPENDENT PERMEASE MDL1, MITOCHONDRIAL"/>
    <property type="match status" value="1"/>
</dbReference>
<feature type="transmembrane region" description="Helical" evidence="9">
    <location>
        <begin position="160"/>
        <end position="179"/>
    </location>
</feature>
<feature type="domain" description="ABC transporter" evidence="10">
    <location>
        <begin position="337"/>
        <end position="572"/>
    </location>
</feature>
<dbReference type="CDD" id="cd18541">
    <property type="entry name" value="ABC_6TM_TmrB_like"/>
    <property type="match status" value="1"/>
</dbReference>
<dbReference type="SMART" id="SM00382">
    <property type="entry name" value="AAA"/>
    <property type="match status" value="1"/>
</dbReference>
<evidence type="ECO:0000313" key="12">
    <source>
        <dbReference type="EMBL" id="ODM12862.1"/>
    </source>
</evidence>
<evidence type="ECO:0000256" key="5">
    <source>
        <dbReference type="ARBA" id="ARBA00022741"/>
    </source>
</evidence>
<feature type="transmembrane region" description="Helical" evidence="9">
    <location>
        <begin position="16"/>
        <end position="35"/>
    </location>
</feature>
<dbReference type="EC" id="3.6.3.-" evidence="12"/>
<dbReference type="PROSITE" id="PS50893">
    <property type="entry name" value="ABC_TRANSPORTER_2"/>
    <property type="match status" value="1"/>
</dbReference>
<dbReference type="Gene3D" id="1.20.1560.10">
    <property type="entry name" value="ABC transporter type 1, transmembrane domain"/>
    <property type="match status" value="1"/>
</dbReference>
<protein>
    <submittedName>
        <fullName evidence="12">Putative multidrug resistance ABC transporter ATP-binding/permease protein YheI</fullName>
        <ecNumber evidence="12">3.6.3.-</ecNumber>
    </submittedName>
</protein>
<dbReference type="RefSeq" id="WP_069155669.1">
    <property type="nucleotide sequence ID" value="NZ_DBFYTC010000095.1"/>
</dbReference>
<evidence type="ECO:0000256" key="2">
    <source>
        <dbReference type="ARBA" id="ARBA00022448"/>
    </source>
</evidence>
<evidence type="ECO:0000256" key="3">
    <source>
        <dbReference type="ARBA" id="ARBA00022475"/>
    </source>
</evidence>
<dbReference type="EMBL" id="MCGI01000001">
    <property type="protein sequence ID" value="ODM12862.1"/>
    <property type="molecule type" value="Genomic_DNA"/>
</dbReference>
<dbReference type="InterPro" id="IPR011527">
    <property type="entry name" value="ABC1_TM_dom"/>
</dbReference>
<feature type="domain" description="ABC transmembrane type-1" evidence="11">
    <location>
        <begin position="20"/>
        <end position="303"/>
    </location>
</feature>
<keyword evidence="8 9" id="KW-0472">Membrane</keyword>
<keyword evidence="6 12" id="KW-0067">ATP-binding</keyword>
<keyword evidence="12" id="KW-0378">Hydrolase</keyword>
<evidence type="ECO:0000256" key="8">
    <source>
        <dbReference type="ARBA" id="ARBA00023136"/>
    </source>
</evidence>
<evidence type="ECO:0000256" key="9">
    <source>
        <dbReference type="SAM" id="Phobius"/>
    </source>
</evidence>
<dbReference type="Gene3D" id="3.40.50.300">
    <property type="entry name" value="P-loop containing nucleotide triphosphate hydrolases"/>
    <property type="match status" value="1"/>
</dbReference>
<keyword evidence="4 9" id="KW-0812">Transmembrane</keyword>
<evidence type="ECO:0000256" key="6">
    <source>
        <dbReference type="ARBA" id="ARBA00022840"/>
    </source>
</evidence>
<dbReference type="Proteomes" id="UP000095003">
    <property type="component" value="Unassembled WGS sequence"/>
</dbReference>
<proteinExistence type="predicted"/>
<name>A0A1E3AVZ6_9FIRM</name>
<evidence type="ECO:0000256" key="1">
    <source>
        <dbReference type="ARBA" id="ARBA00004651"/>
    </source>
</evidence>
<dbReference type="FunFam" id="3.40.50.300:FF:000221">
    <property type="entry name" value="Multidrug ABC transporter ATP-binding protein"/>
    <property type="match status" value="1"/>
</dbReference>
<dbReference type="GO" id="GO:0005886">
    <property type="term" value="C:plasma membrane"/>
    <property type="evidence" value="ECO:0007669"/>
    <property type="project" value="UniProtKB-SubCell"/>
</dbReference>
<keyword evidence="2" id="KW-0813">Transport</keyword>
<keyword evidence="3" id="KW-1003">Cell membrane</keyword>
<dbReference type="PATRIC" id="fig|1432052.3.peg.630"/>
<dbReference type="Pfam" id="PF00664">
    <property type="entry name" value="ABC_membrane"/>
    <property type="match status" value="1"/>
</dbReference>
<gene>
    <name evidence="12" type="primary">yheI</name>
    <name evidence="12" type="ORF">BEH84_00577</name>
</gene>
<sequence length="600" mass="67473">MNSFTFLFQYIKRHKYQYTAGIITLFVVDFANLFIPRLTGTITDGLTAHSLDWNGIRLCLLAIFGLGLTLALGRFLWRFFLFGASRSIEKELRNDMFRHLEKMSVEYYNEHKTGDLMTRFTSDLNAIRMAIGPAVICVFDASVMTIMVICQMMYYVNIRLTLLAIIPMLLICAGEIYYGKIMHARFRERQEAVSDLTDFVQESFSGVRVIKAFVRERSQMRAFARANRHTMDKNLNVVRLQAVVMPLLDVIIGLSSLITLVYGGYLALVGEITLGRFVAFNQYINMLVWPMLACGDAINMFSQGSASTRRIQEIFDEKPEIYDRKDVQPPDEIRGDITFSHLTFIHRGHSEPTLKDINLEIPAGTTLAIIGRTGNGKSTLVNLLLRLYNTKPGMILIDGRDINTIPLKALRENIAYVPQDNFLFSDTLKANIAFGTGEEDMDAITCATSVACIHENIVSFPDGYETIVGERGVTLSGGQKQRSSIARALMKDSPILILDDSLSAVDTDTEERILKNLKENRRGKTTLLIAHRISTIQNADVIMVLEDGEAKEIGNHESLMAQNGIYRDMFEKQQLEAAMGEEQAVWKNGADDTERGGMNG</sequence>
<dbReference type="InterPro" id="IPR003593">
    <property type="entry name" value="AAA+_ATPase"/>
</dbReference>
<dbReference type="GO" id="GO:0005524">
    <property type="term" value="F:ATP binding"/>
    <property type="evidence" value="ECO:0007669"/>
    <property type="project" value="UniProtKB-KW"/>
</dbReference>
<dbReference type="InterPro" id="IPR027417">
    <property type="entry name" value="P-loop_NTPase"/>
</dbReference>
<dbReference type="AlphaFoldDB" id="A0A1E3AVZ6"/>
<comment type="caution">
    <text evidence="12">The sequence shown here is derived from an EMBL/GenBank/DDBJ whole genome shotgun (WGS) entry which is preliminary data.</text>
</comment>
<organism evidence="12 13">
    <name type="scientific">Eisenbergiella tayi</name>
    <dbReference type="NCBI Taxonomy" id="1432052"/>
    <lineage>
        <taxon>Bacteria</taxon>
        <taxon>Bacillati</taxon>
        <taxon>Bacillota</taxon>
        <taxon>Clostridia</taxon>
        <taxon>Lachnospirales</taxon>
        <taxon>Lachnospiraceae</taxon>
        <taxon>Eisenbergiella</taxon>
    </lineage>
</organism>
<dbReference type="GeneID" id="93299096"/>
<dbReference type="InterPro" id="IPR003439">
    <property type="entry name" value="ABC_transporter-like_ATP-bd"/>
</dbReference>
<feature type="transmembrane region" description="Helical" evidence="9">
    <location>
        <begin position="129"/>
        <end position="154"/>
    </location>
</feature>
<dbReference type="InterPro" id="IPR039421">
    <property type="entry name" value="Type_1_exporter"/>
</dbReference>
<comment type="subcellular location">
    <subcellularLocation>
        <location evidence="1">Cell membrane</location>
        <topology evidence="1">Multi-pass membrane protein</topology>
    </subcellularLocation>
</comment>
<evidence type="ECO:0000256" key="4">
    <source>
        <dbReference type="ARBA" id="ARBA00022692"/>
    </source>
</evidence>
<feature type="transmembrane region" description="Helical" evidence="9">
    <location>
        <begin position="55"/>
        <end position="77"/>
    </location>
</feature>